<comment type="caution">
    <text evidence="1">The sequence shown here is derived from an EMBL/GenBank/DDBJ whole genome shotgun (WGS) entry which is preliminary data.</text>
</comment>
<dbReference type="EMBL" id="JAHHHV010000067">
    <property type="protein sequence ID" value="MBW4466322.1"/>
    <property type="molecule type" value="Genomic_DNA"/>
</dbReference>
<organism evidence="1 2">
    <name type="scientific">Pegethrix bostrychoides GSE-TBD4-15B</name>
    <dbReference type="NCBI Taxonomy" id="2839662"/>
    <lineage>
        <taxon>Bacteria</taxon>
        <taxon>Bacillati</taxon>
        <taxon>Cyanobacteriota</taxon>
        <taxon>Cyanophyceae</taxon>
        <taxon>Oculatellales</taxon>
        <taxon>Oculatellaceae</taxon>
        <taxon>Pegethrix</taxon>
    </lineage>
</organism>
<sequence>MIQTLTQPNPFEWGLSPQAAALLSRQPEILADLAQERLLLPFPPGYVPTVVEVLFDDLPYLRSVRGVLTFIRNCDSNYEPAFIECRFNDEIALFQIGAEFVVNRVEGIATALAAQGFLHGGKYDGADN</sequence>
<protein>
    <submittedName>
        <fullName evidence="1">Uncharacterized protein</fullName>
    </submittedName>
</protein>
<reference evidence="1" key="2">
    <citation type="journal article" date="2022" name="Microbiol. Resour. Announc.">
        <title>Metagenome Sequencing to Explore Phylogenomics of Terrestrial Cyanobacteria.</title>
        <authorList>
            <person name="Ward R.D."/>
            <person name="Stajich J.E."/>
            <person name="Johansen J.R."/>
            <person name="Huntemann M."/>
            <person name="Clum A."/>
            <person name="Foster B."/>
            <person name="Foster B."/>
            <person name="Roux S."/>
            <person name="Palaniappan K."/>
            <person name="Varghese N."/>
            <person name="Mukherjee S."/>
            <person name="Reddy T.B.K."/>
            <person name="Daum C."/>
            <person name="Copeland A."/>
            <person name="Chen I.A."/>
            <person name="Ivanova N.N."/>
            <person name="Kyrpides N.C."/>
            <person name="Shapiro N."/>
            <person name="Eloe-Fadrosh E.A."/>
            <person name="Pietrasiak N."/>
        </authorList>
    </citation>
    <scope>NUCLEOTIDE SEQUENCE</scope>
    <source>
        <strain evidence="1">GSE-TBD4-15B</strain>
    </source>
</reference>
<accession>A0A951U696</accession>
<gene>
    <name evidence="1" type="ORF">KME07_12930</name>
</gene>
<name>A0A951U696_9CYAN</name>
<evidence type="ECO:0000313" key="1">
    <source>
        <dbReference type="EMBL" id="MBW4466322.1"/>
    </source>
</evidence>
<dbReference type="AlphaFoldDB" id="A0A951U696"/>
<evidence type="ECO:0000313" key="2">
    <source>
        <dbReference type="Proteomes" id="UP000707356"/>
    </source>
</evidence>
<proteinExistence type="predicted"/>
<dbReference type="Proteomes" id="UP000707356">
    <property type="component" value="Unassembled WGS sequence"/>
</dbReference>
<reference evidence="1" key="1">
    <citation type="submission" date="2021-05" db="EMBL/GenBank/DDBJ databases">
        <authorList>
            <person name="Pietrasiak N."/>
            <person name="Ward R."/>
            <person name="Stajich J.E."/>
            <person name="Kurbessoian T."/>
        </authorList>
    </citation>
    <scope>NUCLEOTIDE SEQUENCE</scope>
    <source>
        <strain evidence="1">GSE-TBD4-15B</strain>
    </source>
</reference>